<evidence type="ECO:0000313" key="1">
    <source>
        <dbReference type="EMBL" id="CAG8809572.1"/>
    </source>
</evidence>
<evidence type="ECO:0000313" key="2">
    <source>
        <dbReference type="Proteomes" id="UP000789405"/>
    </source>
</evidence>
<proteinExistence type="predicted"/>
<comment type="caution">
    <text evidence="1">The sequence shown here is derived from an EMBL/GenBank/DDBJ whole genome shotgun (WGS) entry which is preliminary data.</text>
</comment>
<gene>
    <name evidence="1" type="ORF">DERYTH_LOCUS25124</name>
</gene>
<protein>
    <submittedName>
        <fullName evidence="1">22048_t:CDS:1</fullName>
    </submittedName>
</protein>
<dbReference type="Proteomes" id="UP000789405">
    <property type="component" value="Unassembled WGS sequence"/>
</dbReference>
<feature type="non-terminal residue" evidence="1">
    <location>
        <position position="1"/>
    </location>
</feature>
<accession>A0A9N9K6B7</accession>
<reference evidence="1" key="1">
    <citation type="submission" date="2021-06" db="EMBL/GenBank/DDBJ databases">
        <authorList>
            <person name="Kallberg Y."/>
            <person name="Tangrot J."/>
            <person name="Rosling A."/>
        </authorList>
    </citation>
    <scope>NUCLEOTIDE SEQUENCE</scope>
    <source>
        <strain evidence="1">MA453B</strain>
    </source>
</reference>
<name>A0A9N9K6B7_9GLOM</name>
<dbReference type="EMBL" id="CAJVPY010045258">
    <property type="protein sequence ID" value="CAG8809572.1"/>
    <property type="molecule type" value="Genomic_DNA"/>
</dbReference>
<organism evidence="1 2">
    <name type="scientific">Dentiscutata erythropus</name>
    <dbReference type="NCBI Taxonomy" id="1348616"/>
    <lineage>
        <taxon>Eukaryota</taxon>
        <taxon>Fungi</taxon>
        <taxon>Fungi incertae sedis</taxon>
        <taxon>Mucoromycota</taxon>
        <taxon>Glomeromycotina</taxon>
        <taxon>Glomeromycetes</taxon>
        <taxon>Diversisporales</taxon>
        <taxon>Gigasporaceae</taxon>
        <taxon>Dentiscutata</taxon>
    </lineage>
</organism>
<feature type="non-terminal residue" evidence="1">
    <location>
        <position position="111"/>
    </location>
</feature>
<dbReference type="AlphaFoldDB" id="A0A9N9K6B7"/>
<sequence>NIDETPIAFDLPNAVTIDKHSAKTVSIRTTGHEKSNFTMILGCLADGTKLPATCIFKLKNMPVNNFSKISIFVRECSLLVLDSFKGHITNLVKKNFRKNMTDIAVISGGLT</sequence>
<dbReference type="OrthoDB" id="2426885at2759"/>
<keyword evidence="2" id="KW-1185">Reference proteome</keyword>